<evidence type="ECO:0000313" key="8">
    <source>
        <dbReference type="Proteomes" id="UP000671913"/>
    </source>
</evidence>
<evidence type="ECO:0000256" key="3">
    <source>
        <dbReference type="ARBA" id="ARBA00022980"/>
    </source>
</evidence>
<dbReference type="GO" id="GO:0022625">
    <property type="term" value="C:cytosolic large ribosomal subunit"/>
    <property type="evidence" value="ECO:0007669"/>
    <property type="project" value="TreeGrafter"/>
</dbReference>
<protein>
    <recommendedName>
        <fullName evidence="5">Large ribosomal subunit protein uL30</fullName>
    </recommendedName>
</protein>
<dbReference type="InterPro" id="IPR036919">
    <property type="entry name" value="Ribo_uL30_ferredoxin-like_sf"/>
</dbReference>
<feature type="domain" description="Large ribosomal subunit protein uL30-like ferredoxin-like fold" evidence="6">
    <location>
        <begin position="4"/>
        <end position="54"/>
    </location>
</feature>
<dbReference type="GO" id="GO:0006412">
    <property type="term" value="P:translation"/>
    <property type="evidence" value="ECO:0007669"/>
    <property type="project" value="UniProtKB-UniRule"/>
</dbReference>
<proteinExistence type="inferred from homology"/>
<dbReference type="Gene3D" id="3.30.1390.20">
    <property type="entry name" value="Ribosomal protein L30, ferredoxin-like fold domain"/>
    <property type="match status" value="1"/>
</dbReference>
<dbReference type="RefSeq" id="WP_284679831.1">
    <property type="nucleotide sequence ID" value="NZ_CP060096.1"/>
</dbReference>
<evidence type="ECO:0000256" key="4">
    <source>
        <dbReference type="ARBA" id="ARBA00023274"/>
    </source>
</evidence>
<evidence type="ECO:0000256" key="2">
    <source>
        <dbReference type="ARBA" id="ARBA00011838"/>
    </source>
</evidence>
<evidence type="ECO:0000256" key="5">
    <source>
        <dbReference type="HAMAP-Rule" id="MF_01371"/>
    </source>
</evidence>
<comment type="similarity">
    <text evidence="1 5">Belongs to the universal ribosomal protein uL30 family.</text>
</comment>
<dbReference type="PANTHER" id="PTHR15892:SF2">
    <property type="entry name" value="LARGE RIBOSOMAL SUBUNIT PROTEIN UL30M"/>
    <property type="match status" value="1"/>
</dbReference>
<organism evidence="7 8">
    <name type="scientific">Aceticella autotrophica</name>
    <dbReference type="NCBI Taxonomy" id="2755338"/>
    <lineage>
        <taxon>Bacteria</taxon>
        <taxon>Bacillati</taxon>
        <taxon>Bacillota</taxon>
        <taxon>Clostridia</taxon>
        <taxon>Thermoanaerobacterales</taxon>
        <taxon>Thermoanaerobacteraceae</taxon>
        <taxon>Aceticella</taxon>
    </lineage>
</organism>
<reference evidence="7" key="1">
    <citation type="submission" date="2020-08" db="EMBL/GenBank/DDBJ databases">
        <title>Genomic insights into the carbon and energy metabolism of the first obligate autotrophic acetogenic bacterium Aceticella autotrophica gen. nov., sp. nov.</title>
        <authorList>
            <person name="Toshchakov S.V."/>
            <person name="Elcheninov A.G."/>
            <person name="Kublanov I.V."/>
            <person name="Frolov E.N."/>
            <person name="Lebedinsky A.V."/>
        </authorList>
    </citation>
    <scope>NUCLEOTIDE SEQUENCE</scope>
    <source>
        <strain evidence="7">3443-3Ac</strain>
    </source>
</reference>
<evidence type="ECO:0000259" key="6">
    <source>
        <dbReference type="Pfam" id="PF00327"/>
    </source>
</evidence>
<dbReference type="KEGG" id="aaut:ACETAC_09880"/>
<dbReference type="EMBL" id="CP060096">
    <property type="protein sequence ID" value="QSZ27142.1"/>
    <property type="molecule type" value="Genomic_DNA"/>
</dbReference>
<sequence length="61" mass="6797">MSRLKITLVRSTIGRVNAQRDTVKALKLNKIGSSAILEDTPQVRGMINKIKHLIKVEAVNE</sequence>
<comment type="subunit">
    <text evidence="2 5">Part of the 50S ribosomal subunit.</text>
</comment>
<dbReference type="InterPro" id="IPR016082">
    <property type="entry name" value="Ribosomal_uL30_ferredoxin-like"/>
</dbReference>
<dbReference type="PANTHER" id="PTHR15892">
    <property type="entry name" value="MITOCHONDRIAL RIBOSOMAL PROTEIN L30"/>
    <property type="match status" value="1"/>
</dbReference>
<accession>A0A975AVD0</accession>
<dbReference type="HAMAP" id="MF_01371_B">
    <property type="entry name" value="Ribosomal_uL30_B"/>
    <property type="match status" value="1"/>
</dbReference>
<dbReference type="PIRSF" id="PIRSF002211">
    <property type="entry name" value="Ribosomal_L30_bac-type"/>
    <property type="match status" value="1"/>
</dbReference>
<dbReference type="AlphaFoldDB" id="A0A975AVD0"/>
<dbReference type="InterPro" id="IPR005996">
    <property type="entry name" value="Ribosomal_uL30_bac-type"/>
</dbReference>
<dbReference type="GO" id="GO:0003735">
    <property type="term" value="F:structural constituent of ribosome"/>
    <property type="evidence" value="ECO:0007669"/>
    <property type="project" value="InterPro"/>
</dbReference>
<keyword evidence="4 5" id="KW-0687">Ribonucleoprotein</keyword>
<keyword evidence="3 5" id="KW-0689">Ribosomal protein</keyword>
<dbReference type="SUPFAM" id="SSF55129">
    <property type="entry name" value="Ribosomal protein L30p/L7e"/>
    <property type="match status" value="1"/>
</dbReference>
<dbReference type="CDD" id="cd01658">
    <property type="entry name" value="Ribosomal_L30"/>
    <property type="match status" value="1"/>
</dbReference>
<dbReference type="Proteomes" id="UP000671913">
    <property type="component" value="Chromosome"/>
</dbReference>
<dbReference type="NCBIfam" id="TIGR01308">
    <property type="entry name" value="rpmD_bact"/>
    <property type="match status" value="1"/>
</dbReference>
<dbReference type="FunFam" id="3.30.1390.20:FF:000001">
    <property type="entry name" value="50S ribosomal protein L30"/>
    <property type="match status" value="1"/>
</dbReference>
<evidence type="ECO:0000256" key="1">
    <source>
        <dbReference type="ARBA" id="ARBA00007594"/>
    </source>
</evidence>
<evidence type="ECO:0000313" key="7">
    <source>
        <dbReference type="EMBL" id="QSZ27142.1"/>
    </source>
</evidence>
<gene>
    <name evidence="5 7" type="primary">rpmD</name>
    <name evidence="7" type="ORF">ACETAC_09880</name>
</gene>
<keyword evidence="8" id="KW-1185">Reference proteome</keyword>
<name>A0A975AVD0_9THEO</name>
<dbReference type="Pfam" id="PF00327">
    <property type="entry name" value="Ribosomal_L30"/>
    <property type="match status" value="1"/>
</dbReference>